<evidence type="ECO:0008006" key="11">
    <source>
        <dbReference type="Google" id="ProtNLM"/>
    </source>
</evidence>
<evidence type="ECO:0000256" key="4">
    <source>
        <dbReference type="ARBA" id="ARBA00022729"/>
    </source>
</evidence>
<dbReference type="PANTHER" id="PTHR27008">
    <property type="entry name" value="OS04G0122200 PROTEIN"/>
    <property type="match status" value="1"/>
</dbReference>
<dbReference type="Pfam" id="PF13516">
    <property type="entry name" value="LRR_6"/>
    <property type="match status" value="1"/>
</dbReference>
<dbReference type="Gene3D" id="3.80.10.10">
    <property type="entry name" value="Ribonuclease Inhibitor"/>
    <property type="match status" value="2"/>
</dbReference>
<evidence type="ECO:0000256" key="2">
    <source>
        <dbReference type="ARBA" id="ARBA00022614"/>
    </source>
</evidence>
<keyword evidence="10" id="KW-1185">Reference proteome</keyword>
<keyword evidence="4" id="KW-0732">Signal</keyword>
<evidence type="ECO:0000256" key="3">
    <source>
        <dbReference type="ARBA" id="ARBA00022692"/>
    </source>
</evidence>
<evidence type="ECO:0000313" key="10">
    <source>
        <dbReference type="Proteomes" id="UP001187471"/>
    </source>
</evidence>
<keyword evidence="8" id="KW-0325">Glycoprotein</keyword>
<evidence type="ECO:0000256" key="5">
    <source>
        <dbReference type="ARBA" id="ARBA00022737"/>
    </source>
</evidence>
<keyword evidence="2" id="KW-0433">Leucine-rich repeat</keyword>
<dbReference type="AlphaFoldDB" id="A0AA88QIX4"/>
<gene>
    <name evidence="9" type="ORF">RJ640_025986</name>
</gene>
<keyword evidence="6" id="KW-1133">Transmembrane helix</keyword>
<comment type="subcellular location">
    <subcellularLocation>
        <location evidence="1">Membrane</location>
    </subcellularLocation>
</comment>
<evidence type="ECO:0000256" key="6">
    <source>
        <dbReference type="ARBA" id="ARBA00022989"/>
    </source>
</evidence>
<keyword evidence="7" id="KW-0472">Membrane</keyword>
<dbReference type="SUPFAM" id="SSF52058">
    <property type="entry name" value="L domain-like"/>
    <property type="match status" value="1"/>
</dbReference>
<proteinExistence type="predicted"/>
<sequence length="134" mass="14532">MAPFQFLFGNLSSSLEKIAAVGCGIKGTIPSEIGNLISLTYLSLFANDLIGAIPMTVKGMQKLQALDLSRNKIQGFIPQEILDLSHNNLSGMIPKSTIKLLNLIYFNVSFNSLSGEIQTSGPFQNFTSQSFISN</sequence>
<accession>A0AA88QIX4</accession>
<organism evidence="9 10">
    <name type="scientific">Escallonia rubra</name>
    <dbReference type="NCBI Taxonomy" id="112253"/>
    <lineage>
        <taxon>Eukaryota</taxon>
        <taxon>Viridiplantae</taxon>
        <taxon>Streptophyta</taxon>
        <taxon>Embryophyta</taxon>
        <taxon>Tracheophyta</taxon>
        <taxon>Spermatophyta</taxon>
        <taxon>Magnoliopsida</taxon>
        <taxon>eudicotyledons</taxon>
        <taxon>Gunneridae</taxon>
        <taxon>Pentapetalae</taxon>
        <taxon>asterids</taxon>
        <taxon>campanulids</taxon>
        <taxon>Escalloniales</taxon>
        <taxon>Escalloniaceae</taxon>
        <taxon>Escallonia</taxon>
    </lineage>
</organism>
<evidence type="ECO:0000256" key="8">
    <source>
        <dbReference type="ARBA" id="ARBA00023180"/>
    </source>
</evidence>
<evidence type="ECO:0000313" key="9">
    <source>
        <dbReference type="EMBL" id="KAK2970327.1"/>
    </source>
</evidence>
<dbReference type="FunFam" id="3.80.10.10:FF:000041">
    <property type="entry name" value="LRR receptor-like serine/threonine-protein kinase ERECTA"/>
    <property type="match status" value="1"/>
</dbReference>
<evidence type="ECO:0000256" key="7">
    <source>
        <dbReference type="ARBA" id="ARBA00023136"/>
    </source>
</evidence>
<comment type="caution">
    <text evidence="9">The sequence shown here is derived from an EMBL/GenBank/DDBJ whole genome shotgun (WGS) entry which is preliminary data.</text>
</comment>
<name>A0AA88QIX4_9ASTE</name>
<dbReference type="GO" id="GO:0016020">
    <property type="term" value="C:membrane"/>
    <property type="evidence" value="ECO:0007669"/>
    <property type="project" value="UniProtKB-SubCell"/>
</dbReference>
<dbReference type="Pfam" id="PF00560">
    <property type="entry name" value="LRR_1"/>
    <property type="match status" value="1"/>
</dbReference>
<dbReference type="InterPro" id="IPR051809">
    <property type="entry name" value="Plant_receptor-like_S/T_kinase"/>
</dbReference>
<dbReference type="InterPro" id="IPR032675">
    <property type="entry name" value="LRR_dom_sf"/>
</dbReference>
<keyword evidence="5" id="KW-0677">Repeat</keyword>
<protein>
    <recommendedName>
        <fullName evidence="11">Non-specific serine/threonine protein kinase</fullName>
    </recommendedName>
</protein>
<dbReference type="Proteomes" id="UP001187471">
    <property type="component" value="Unassembled WGS sequence"/>
</dbReference>
<keyword evidence="3" id="KW-0812">Transmembrane</keyword>
<dbReference type="InterPro" id="IPR001611">
    <property type="entry name" value="Leu-rich_rpt"/>
</dbReference>
<reference evidence="9" key="1">
    <citation type="submission" date="2022-12" db="EMBL/GenBank/DDBJ databases">
        <title>Draft genome assemblies for two species of Escallonia (Escalloniales).</title>
        <authorList>
            <person name="Chanderbali A."/>
            <person name="Dervinis C."/>
            <person name="Anghel I."/>
            <person name="Soltis D."/>
            <person name="Soltis P."/>
            <person name="Zapata F."/>
        </authorList>
    </citation>
    <scope>NUCLEOTIDE SEQUENCE</scope>
    <source>
        <strain evidence="9">UCBG92.1500</strain>
        <tissue evidence="9">Leaf</tissue>
    </source>
</reference>
<dbReference type="PANTHER" id="PTHR27008:SF497">
    <property type="entry name" value="OS11G0695000 PROTEIN"/>
    <property type="match status" value="1"/>
</dbReference>
<dbReference type="EMBL" id="JAVXUO010002730">
    <property type="protein sequence ID" value="KAK2970327.1"/>
    <property type="molecule type" value="Genomic_DNA"/>
</dbReference>
<evidence type="ECO:0000256" key="1">
    <source>
        <dbReference type="ARBA" id="ARBA00004370"/>
    </source>
</evidence>